<proteinExistence type="predicted"/>
<protein>
    <submittedName>
        <fullName evidence="1">Unplaced genomic scaffold PAXINscaffold_395, whole genome shotgun sequence</fullName>
    </submittedName>
</protein>
<accession>A0A0C9TJE3</accession>
<dbReference type="Proteomes" id="UP000053647">
    <property type="component" value="Unassembled WGS sequence"/>
</dbReference>
<evidence type="ECO:0000313" key="1">
    <source>
        <dbReference type="EMBL" id="KIJ08032.1"/>
    </source>
</evidence>
<gene>
    <name evidence="1" type="ORF">PAXINDRAFT_18798</name>
</gene>
<reference evidence="1 2" key="1">
    <citation type="submission" date="2014-06" db="EMBL/GenBank/DDBJ databases">
        <authorList>
            <consortium name="DOE Joint Genome Institute"/>
            <person name="Kuo A."/>
            <person name="Kohler A."/>
            <person name="Nagy L.G."/>
            <person name="Floudas D."/>
            <person name="Copeland A."/>
            <person name="Barry K.W."/>
            <person name="Cichocki N."/>
            <person name="Veneault-Fourrey C."/>
            <person name="LaButti K."/>
            <person name="Lindquist E.A."/>
            <person name="Lipzen A."/>
            <person name="Lundell T."/>
            <person name="Morin E."/>
            <person name="Murat C."/>
            <person name="Sun H."/>
            <person name="Tunlid A."/>
            <person name="Henrissat B."/>
            <person name="Grigoriev I.V."/>
            <person name="Hibbett D.S."/>
            <person name="Martin F."/>
            <person name="Nordberg H.P."/>
            <person name="Cantor M.N."/>
            <person name="Hua S.X."/>
        </authorList>
    </citation>
    <scope>NUCLEOTIDE SEQUENCE [LARGE SCALE GENOMIC DNA]</scope>
    <source>
        <strain evidence="1 2">ATCC 200175</strain>
    </source>
</reference>
<dbReference type="EMBL" id="KN819717">
    <property type="protein sequence ID" value="KIJ08032.1"/>
    <property type="molecule type" value="Genomic_DNA"/>
</dbReference>
<keyword evidence="2" id="KW-1185">Reference proteome</keyword>
<dbReference type="HOGENOM" id="CLU_1949488_0_0_1"/>
<reference evidence="2" key="2">
    <citation type="submission" date="2015-01" db="EMBL/GenBank/DDBJ databases">
        <title>Evolutionary Origins and Diversification of the Mycorrhizal Mutualists.</title>
        <authorList>
            <consortium name="DOE Joint Genome Institute"/>
            <consortium name="Mycorrhizal Genomics Consortium"/>
            <person name="Kohler A."/>
            <person name="Kuo A."/>
            <person name="Nagy L.G."/>
            <person name="Floudas D."/>
            <person name="Copeland A."/>
            <person name="Barry K.W."/>
            <person name="Cichocki N."/>
            <person name="Veneault-Fourrey C."/>
            <person name="LaButti K."/>
            <person name="Lindquist E.A."/>
            <person name="Lipzen A."/>
            <person name="Lundell T."/>
            <person name="Morin E."/>
            <person name="Murat C."/>
            <person name="Riley R."/>
            <person name="Ohm R."/>
            <person name="Sun H."/>
            <person name="Tunlid A."/>
            <person name="Henrissat B."/>
            <person name="Grigoriev I.V."/>
            <person name="Hibbett D.S."/>
            <person name="Martin F."/>
        </authorList>
    </citation>
    <scope>NUCLEOTIDE SEQUENCE [LARGE SCALE GENOMIC DNA]</scope>
    <source>
        <strain evidence="2">ATCC 200175</strain>
    </source>
</reference>
<evidence type="ECO:0000313" key="2">
    <source>
        <dbReference type="Proteomes" id="UP000053647"/>
    </source>
</evidence>
<sequence length="144" mass="16115">MQYIAEKLFSIKPNSMPNERTISDNGICTILLAVNAQASYVLLRPGINAHAHQSWGSYLDIEDDEGIKDLDGDDAATWLDEKVGTHHLHKMCFEMEQEIDLNVAAVMEPLAEARKPLVIDVTRIIDVNAAPAEVEQNLDTAWDW</sequence>
<name>A0A0C9TJE3_PAXIN</name>
<dbReference type="AlphaFoldDB" id="A0A0C9TJE3"/>
<organism evidence="1 2">
    <name type="scientific">Paxillus involutus ATCC 200175</name>
    <dbReference type="NCBI Taxonomy" id="664439"/>
    <lineage>
        <taxon>Eukaryota</taxon>
        <taxon>Fungi</taxon>
        <taxon>Dikarya</taxon>
        <taxon>Basidiomycota</taxon>
        <taxon>Agaricomycotina</taxon>
        <taxon>Agaricomycetes</taxon>
        <taxon>Agaricomycetidae</taxon>
        <taxon>Boletales</taxon>
        <taxon>Paxilineae</taxon>
        <taxon>Paxillaceae</taxon>
        <taxon>Paxillus</taxon>
    </lineage>
</organism>